<sequence length="502" mass="54140">MVTGLLAGIYGQSRIYFAMSRDGMAPSWLQEAPSCACWCGMLAATLATFFDVKSLASFLNIGVLLSYAMTAASVLLINSCSKKRLRDTLIGFKIENGTKERPLMLVAALLSGLLSMGGTWGLVGGIGMCCFLVFVQLTCGYKCGPPSTFKCPGIPLTPMVALASNVSRCHHAWLRLLVVSLLVFFLHSACVCLGILDPKKATPVTAYATDGTTGRSVRLGRDRSRGMGRPAKARSSSRGGGAAQGGHDAVCTVVVRFKMKSDVLDFAAGGALLDRRRHVCKTIHSVARYNTRQGPHMVWVVPAERAERTTTSDSYCSYPFDAMKSVIAASVIAVTDAIVMHVGESVGYNFGSAKCPCVGLAGLDGTTTVKLDANTSVDYPGSFAAYCRAWDNGRNNVSCKEGQEPGKDKGWCAESWCYVDPCNCELDEPATKVPDDGGYMPHSSYQGRGMWYSYKTCGGKDYWMTPEKKKELQVQTEKGDIIEISQDPNKRCEDCCLTHSSS</sequence>
<keyword evidence="3" id="KW-0812">Transmembrane</keyword>
<feature type="transmembrane region" description="Helical" evidence="3">
    <location>
        <begin position="172"/>
        <end position="196"/>
    </location>
</feature>
<feature type="transmembrane region" description="Helical" evidence="3">
    <location>
        <begin position="55"/>
        <end position="77"/>
    </location>
</feature>
<dbReference type="Gene3D" id="1.20.1740.10">
    <property type="entry name" value="Amino acid/polyamine transporter I"/>
    <property type="match status" value="1"/>
</dbReference>
<evidence type="ECO:0000256" key="1">
    <source>
        <dbReference type="ARBA" id="ARBA00022448"/>
    </source>
</evidence>
<feature type="transmembrane region" description="Helical" evidence="3">
    <location>
        <begin position="103"/>
        <end position="135"/>
    </location>
</feature>
<comment type="caution">
    <text evidence="4">The sequence shown here is derived from an EMBL/GenBank/DDBJ whole genome shotgun (WGS) entry which is preliminary data.</text>
</comment>
<evidence type="ECO:0000313" key="6">
    <source>
        <dbReference type="Proteomes" id="UP001152797"/>
    </source>
</evidence>
<protein>
    <submittedName>
        <fullName evidence="5">Cationic amino acid transporter 9, chloroplastic</fullName>
    </submittedName>
</protein>
<accession>A0A9P1GJ73</accession>
<dbReference type="PANTHER" id="PTHR43243:SF4">
    <property type="entry name" value="CATIONIC AMINO ACID TRANSPORTER 4"/>
    <property type="match status" value="1"/>
</dbReference>
<proteinExistence type="predicted"/>
<dbReference type="EMBL" id="CAMXCT030006556">
    <property type="protein sequence ID" value="CAL4803207.1"/>
    <property type="molecule type" value="Genomic_DNA"/>
</dbReference>
<dbReference type="EMBL" id="CAMXCT010006556">
    <property type="protein sequence ID" value="CAI4015895.1"/>
    <property type="molecule type" value="Genomic_DNA"/>
</dbReference>
<dbReference type="GO" id="GO:0015171">
    <property type="term" value="F:amino acid transmembrane transporter activity"/>
    <property type="evidence" value="ECO:0007669"/>
    <property type="project" value="TreeGrafter"/>
</dbReference>
<keyword evidence="3" id="KW-0472">Membrane</keyword>
<feature type="compositionally biased region" description="Low complexity" evidence="2">
    <location>
        <begin position="228"/>
        <end position="237"/>
    </location>
</feature>
<keyword evidence="6" id="KW-1185">Reference proteome</keyword>
<reference evidence="5 6" key="2">
    <citation type="submission" date="2024-05" db="EMBL/GenBank/DDBJ databases">
        <authorList>
            <person name="Chen Y."/>
            <person name="Shah S."/>
            <person name="Dougan E. K."/>
            <person name="Thang M."/>
            <person name="Chan C."/>
        </authorList>
    </citation>
    <scope>NUCLEOTIDE SEQUENCE [LARGE SCALE GENOMIC DNA]</scope>
</reference>
<name>A0A9P1GJ73_9DINO</name>
<gene>
    <name evidence="4" type="ORF">C1SCF055_LOCUS40695</name>
</gene>
<dbReference type="EMBL" id="CAMXCT020006556">
    <property type="protein sequence ID" value="CAL1169270.1"/>
    <property type="molecule type" value="Genomic_DNA"/>
</dbReference>
<dbReference type="PANTHER" id="PTHR43243">
    <property type="entry name" value="INNER MEMBRANE TRANSPORTER YGJI-RELATED"/>
    <property type="match status" value="1"/>
</dbReference>
<evidence type="ECO:0000256" key="2">
    <source>
        <dbReference type="SAM" id="MobiDB-lite"/>
    </source>
</evidence>
<evidence type="ECO:0000256" key="3">
    <source>
        <dbReference type="SAM" id="Phobius"/>
    </source>
</evidence>
<keyword evidence="3" id="KW-1133">Transmembrane helix</keyword>
<evidence type="ECO:0000313" key="5">
    <source>
        <dbReference type="EMBL" id="CAL4803207.1"/>
    </source>
</evidence>
<dbReference type="AlphaFoldDB" id="A0A9P1GJ73"/>
<feature type="region of interest" description="Disordered" evidence="2">
    <location>
        <begin position="215"/>
        <end position="246"/>
    </location>
</feature>
<keyword evidence="1" id="KW-0813">Transport</keyword>
<organism evidence="4">
    <name type="scientific">Cladocopium goreaui</name>
    <dbReference type="NCBI Taxonomy" id="2562237"/>
    <lineage>
        <taxon>Eukaryota</taxon>
        <taxon>Sar</taxon>
        <taxon>Alveolata</taxon>
        <taxon>Dinophyceae</taxon>
        <taxon>Suessiales</taxon>
        <taxon>Symbiodiniaceae</taxon>
        <taxon>Cladocopium</taxon>
    </lineage>
</organism>
<evidence type="ECO:0000313" key="4">
    <source>
        <dbReference type="EMBL" id="CAI4015895.1"/>
    </source>
</evidence>
<dbReference type="OrthoDB" id="421940at2759"/>
<dbReference type="Proteomes" id="UP001152797">
    <property type="component" value="Unassembled WGS sequence"/>
</dbReference>
<reference evidence="4" key="1">
    <citation type="submission" date="2022-10" db="EMBL/GenBank/DDBJ databases">
        <authorList>
            <person name="Chen Y."/>
            <person name="Dougan E. K."/>
            <person name="Chan C."/>
            <person name="Rhodes N."/>
            <person name="Thang M."/>
        </authorList>
    </citation>
    <scope>NUCLEOTIDE SEQUENCE</scope>
</reference>